<evidence type="ECO:0000313" key="2">
    <source>
        <dbReference type="EMBL" id="GMN60997.1"/>
    </source>
</evidence>
<evidence type="ECO:0000313" key="3">
    <source>
        <dbReference type="Proteomes" id="UP001187192"/>
    </source>
</evidence>
<sequence length="128" mass="13904">MTVEKRGRTGQAGGRAGGRGWGAAGERRIERKGKRERGREREKRRERKGKREKIASGGGRSGAECGSSASVAGGGKIADDEEDFGWEVLCEVMCMIIWYTINVSTVRLNLNGLKKDSTGRGSLPQTHP</sequence>
<accession>A0AA88J3N7</accession>
<keyword evidence="3" id="KW-1185">Reference proteome</keyword>
<name>A0AA88J3N7_FICCA</name>
<dbReference type="AlphaFoldDB" id="A0AA88J3N7"/>
<gene>
    <name evidence="2" type="ORF">TIFTF001_030087</name>
</gene>
<feature type="region of interest" description="Disordered" evidence="1">
    <location>
        <begin position="1"/>
        <end position="77"/>
    </location>
</feature>
<dbReference type="Proteomes" id="UP001187192">
    <property type="component" value="Unassembled WGS sequence"/>
</dbReference>
<evidence type="ECO:0000256" key="1">
    <source>
        <dbReference type="SAM" id="MobiDB-lite"/>
    </source>
</evidence>
<reference evidence="2" key="1">
    <citation type="submission" date="2023-07" db="EMBL/GenBank/DDBJ databases">
        <title>draft genome sequence of fig (Ficus carica).</title>
        <authorList>
            <person name="Takahashi T."/>
            <person name="Nishimura K."/>
        </authorList>
    </citation>
    <scope>NUCLEOTIDE SEQUENCE</scope>
</reference>
<comment type="caution">
    <text evidence="2">The sequence shown here is derived from an EMBL/GenBank/DDBJ whole genome shotgun (WGS) entry which is preliminary data.</text>
</comment>
<proteinExistence type="predicted"/>
<feature type="compositionally biased region" description="Gly residues" evidence="1">
    <location>
        <begin position="10"/>
        <end position="23"/>
    </location>
</feature>
<organism evidence="2 3">
    <name type="scientific">Ficus carica</name>
    <name type="common">Common fig</name>
    <dbReference type="NCBI Taxonomy" id="3494"/>
    <lineage>
        <taxon>Eukaryota</taxon>
        <taxon>Viridiplantae</taxon>
        <taxon>Streptophyta</taxon>
        <taxon>Embryophyta</taxon>
        <taxon>Tracheophyta</taxon>
        <taxon>Spermatophyta</taxon>
        <taxon>Magnoliopsida</taxon>
        <taxon>eudicotyledons</taxon>
        <taxon>Gunneridae</taxon>
        <taxon>Pentapetalae</taxon>
        <taxon>rosids</taxon>
        <taxon>fabids</taxon>
        <taxon>Rosales</taxon>
        <taxon>Moraceae</taxon>
        <taxon>Ficeae</taxon>
        <taxon>Ficus</taxon>
    </lineage>
</organism>
<dbReference type="EMBL" id="BTGU01000105">
    <property type="protein sequence ID" value="GMN60997.1"/>
    <property type="molecule type" value="Genomic_DNA"/>
</dbReference>
<protein>
    <submittedName>
        <fullName evidence="2">Uncharacterized protein</fullName>
    </submittedName>
</protein>